<dbReference type="eggNOG" id="arCOG00151">
    <property type="taxonomic scope" value="Archaea"/>
</dbReference>
<evidence type="ECO:0000313" key="1">
    <source>
        <dbReference type="EMBL" id="SEW31657.1"/>
    </source>
</evidence>
<organism evidence="1 2">
    <name type="scientific">Natrinema salifodinae</name>
    <dbReference type="NCBI Taxonomy" id="1202768"/>
    <lineage>
        <taxon>Archaea</taxon>
        <taxon>Methanobacteriati</taxon>
        <taxon>Methanobacteriota</taxon>
        <taxon>Stenosarchaea group</taxon>
        <taxon>Halobacteria</taxon>
        <taxon>Halobacteriales</taxon>
        <taxon>Natrialbaceae</taxon>
        <taxon>Natrinema</taxon>
    </lineage>
</organism>
<sequence length="498" mass="54849">MAGSDSHSKADRGAIARYTSRRRFLTAASVAGVTTTVAGCIGGGDDDPAAPDERPEYNGEEVTVEWSTAPLFGNEEEALQEALSDAGLHQNITVDFTTTVWGADDLQDRYNQILSAGRSTPDFMLTNFAYTGAFAPRGWLMDMTNVLTDDKHDELENDYHQTMVDAMRWDGGIYGIPLFVDIPTILYRKDLIEAAGYDPEGENWATEPMSWNEFSQIVSDAKERHGADHGYTTTLNQRTIGHQTGYEKVVTYGGNYFGDMSNQHGPIGDRPITIDEEPIVEALRAMRTMMHGQSDEHAIDGMAGDILPAEALGWDTTPSTESFEAGEAIAHRNWSYAIADFGGDDGFGENLGAMPFPYGATTDAATYDGTGGTNATLGGWHLSVNPNTENLAATLEVIDAMTSDEFYLRIFELTGSTPPKPELYESDRAQDVDVMNRYLDTLQLQSENQWVHPINQVWDLQREPISEQFHACLNRETSPEDAVAAAQDQVEQIENQHT</sequence>
<name>A0A1I0QVG1_9EURY</name>
<dbReference type="Pfam" id="PF01547">
    <property type="entry name" value="SBP_bac_1"/>
    <property type="match status" value="1"/>
</dbReference>
<dbReference type="PANTHER" id="PTHR43649:SF12">
    <property type="entry name" value="DIACETYLCHITOBIOSE BINDING PROTEIN DASA"/>
    <property type="match status" value="1"/>
</dbReference>
<dbReference type="RefSeq" id="WP_049991974.1">
    <property type="nucleotide sequence ID" value="NZ_FOIS01000005.1"/>
</dbReference>
<dbReference type="OrthoDB" id="328108at2157"/>
<dbReference type="Proteomes" id="UP000183275">
    <property type="component" value="Unassembled WGS sequence"/>
</dbReference>
<dbReference type="PANTHER" id="PTHR43649">
    <property type="entry name" value="ARABINOSE-BINDING PROTEIN-RELATED"/>
    <property type="match status" value="1"/>
</dbReference>
<dbReference type="STRING" id="1202768.SAMN05216285_4030"/>
<proteinExistence type="predicted"/>
<protein>
    <submittedName>
        <fullName evidence="1">ABC-type glycerol-3-phosphate transport system, substrate-binding protein</fullName>
    </submittedName>
</protein>
<dbReference type="PROSITE" id="PS51318">
    <property type="entry name" value="TAT"/>
    <property type="match status" value="1"/>
</dbReference>
<gene>
    <name evidence="1" type="ORF">SAMN05216285_4030</name>
</gene>
<keyword evidence="2" id="KW-1185">Reference proteome</keyword>
<dbReference type="InterPro" id="IPR006311">
    <property type="entry name" value="TAT_signal"/>
</dbReference>
<reference evidence="2" key="1">
    <citation type="submission" date="2016-10" db="EMBL/GenBank/DDBJ databases">
        <authorList>
            <person name="Varghese N."/>
        </authorList>
    </citation>
    <scope>NUCLEOTIDE SEQUENCE [LARGE SCALE GENOMIC DNA]</scope>
    <source>
        <strain evidence="2">CGMCC 1.12284</strain>
    </source>
</reference>
<dbReference type="EMBL" id="FOIS01000005">
    <property type="protein sequence ID" value="SEW31657.1"/>
    <property type="molecule type" value="Genomic_DNA"/>
</dbReference>
<dbReference type="SUPFAM" id="SSF53850">
    <property type="entry name" value="Periplasmic binding protein-like II"/>
    <property type="match status" value="1"/>
</dbReference>
<accession>A0A1I0QVG1</accession>
<dbReference type="AlphaFoldDB" id="A0A1I0QVG1"/>
<dbReference type="Gene3D" id="3.40.190.10">
    <property type="entry name" value="Periplasmic binding protein-like II"/>
    <property type="match status" value="2"/>
</dbReference>
<evidence type="ECO:0000313" key="2">
    <source>
        <dbReference type="Proteomes" id="UP000183275"/>
    </source>
</evidence>
<dbReference type="InterPro" id="IPR006059">
    <property type="entry name" value="SBP"/>
</dbReference>
<dbReference type="InterPro" id="IPR050490">
    <property type="entry name" value="Bact_solute-bd_prot1"/>
</dbReference>